<dbReference type="PANTHER" id="PTHR34406">
    <property type="entry name" value="PROTEIN YCEI"/>
    <property type="match status" value="1"/>
</dbReference>
<comment type="caution">
    <text evidence="3">The sequence shown here is derived from an EMBL/GenBank/DDBJ whole genome shotgun (WGS) entry which is preliminary data.</text>
</comment>
<sequence>MRLHGVMSITTDIHPQYIVGTWRLDPTHSEITFSVRHLAISKVRGTFESFDATIVTAENPADSTIEATIDVGSINTKQKDRDAHLRTSDFFLVDEHPTATFRSTSISGTPDDFQVTGDLTLRGVTKSVVLTGEFGGIVTDGYGQTKAGATARTKINRHDFGVSWNAALEAGGFTLGDDVTIDFDLQVVLQK</sequence>
<dbReference type="InterPro" id="IPR036761">
    <property type="entry name" value="TTHA0802/YceI-like_sf"/>
</dbReference>
<dbReference type="Pfam" id="PF04264">
    <property type="entry name" value="YceI"/>
    <property type="match status" value="1"/>
</dbReference>
<gene>
    <name evidence="3" type="ORF">CLV46_2290</name>
</gene>
<evidence type="ECO:0000259" key="2">
    <source>
        <dbReference type="SMART" id="SM00867"/>
    </source>
</evidence>
<organism evidence="3 4">
    <name type="scientific">Diaminobutyricimonas aerilata</name>
    <dbReference type="NCBI Taxonomy" id="1162967"/>
    <lineage>
        <taxon>Bacteria</taxon>
        <taxon>Bacillati</taxon>
        <taxon>Actinomycetota</taxon>
        <taxon>Actinomycetes</taxon>
        <taxon>Micrococcales</taxon>
        <taxon>Microbacteriaceae</taxon>
        <taxon>Diaminobutyricimonas</taxon>
    </lineage>
</organism>
<accession>A0A2M9CLE4</accession>
<proteinExistence type="inferred from homology"/>
<dbReference type="EMBL" id="PGFF01000001">
    <property type="protein sequence ID" value="PJJ72716.1"/>
    <property type="molecule type" value="Genomic_DNA"/>
</dbReference>
<comment type="similarity">
    <text evidence="1">Belongs to the UPF0312 family.</text>
</comment>
<dbReference type="Gene3D" id="2.40.128.110">
    <property type="entry name" value="Lipid/polyisoprenoid-binding, YceI-like"/>
    <property type="match status" value="1"/>
</dbReference>
<keyword evidence="4" id="KW-1185">Reference proteome</keyword>
<dbReference type="AlphaFoldDB" id="A0A2M9CLE4"/>
<dbReference type="Proteomes" id="UP000228758">
    <property type="component" value="Unassembled WGS sequence"/>
</dbReference>
<evidence type="ECO:0000313" key="3">
    <source>
        <dbReference type="EMBL" id="PJJ72716.1"/>
    </source>
</evidence>
<protein>
    <submittedName>
        <fullName evidence="3">Polyisoprenoid-binding protein YceI</fullName>
    </submittedName>
</protein>
<evidence type="ECO:0000313" key="4">
    <source>
        <dbReference type="Proteomes" id="UP000228758"/>
    </source>
</evidence>
<reference evidence="3 4" key="1">
    <citation type="submission" date="2017-11" db="EMBL/GenBank/DDBJ databases">
        <title>Genomic Encyclopedia of Archaeal and Bacterial Type Strains, Phase II (KMG-II): From Individual Species to Whole Genera.</title>
        <authorList>
            <person name="Goeker M."/>
        </authorList>
    </citation>
    <scope>NUCLEOTIDE SEQUENCE [LARGE SCALE GENOMIC DNA]</scope>
    <source>
        <strain evidence="3 4">DSM 27393</strain>
    </source>
</reference>
<name>A0A2M9CLE4_9MICO</name>
<dbReference type="PANTHER" id="PTHR34406:SF1">
    <property type="entry name" value="PROTEIN YCEI"/>
    <property type="match status" value="1"/>
</dbReference>
<dbReference type="SUPFAM" id="SSF101874">
    <property type="entry name" value="YceI-like"/>
    <property type="match status" value="1"/>
</dbReference>
<feature type="domain" description="Lipid/polyisoprenoid-binding YceI-like" evidence="2">
    <location>
        <begin position="21"/>
        <end position="188"/>
    </location>
</feature>
<dbReference type="SMART" id="SM00867">
    <property type="entry name" value="YceI"/>
    <property type="match status" value="1"/>
</dbReference>
<evidence type="ECO:0000256" key="1">
    <source>
        <dbReference type="ARBA" id="ARBA00008812"/>
    </source>
</evidence>
<dbReference type="InterPro" id="IPR007372">
    <property type="entry name" value="Lipid/polyisoprenoid-bd_YceI"/>
</dbReference>